<organism evidence="3 4">
    <name type="scientific">Streptacidiphilus monticola</name>
    <dbReference type="NCBI Taxonomy" id="2161674"/>
    <lineage>
        <taxon>Bacteria</taxon>
        <taxon>Bacillati</taxon>
        <taxon>Actinomycetota</taxon>
        <taxon>Actinomycetes</taxon>
        <taxon>Kitasatosporales</taxon>
        <taxon>Streptomycetaceae</taxon>
        <taxon>Streptacidiphilus</taxon>
    </lineage>
</organism>
<keyword evidence="1" id="KW-0472">Membrane</keyword>
<evidence type="ECO:0000256" key="1">
    <source>
        <dbReference type="SAM" id="Phobius"/>
    </source>
</evidence>
<proteinExistence type="predicted"/>
<gene>
    <name evidence="3" type="ORF">ACFP3V_21465</name>
</gene>
<feature type="transmembrane region" description="Helical" evidence="1">
    <location>
        <begin position="168"/>
        <end position="198"/>
    </location>
</feature>
<feature type="transmembrane region" description="Helical" evidence="1">
    <location>
        <begin position="47"/>
        <end position="71"/>
    </location>
</feature>
<keyword evidence="4" id="KW-1185">Reference proteome</keyword>
<reference evidence="4" key="1">
    <citation type="journal article" date="2019" name="Int. J. Syst. Evol. Microbiol.">
        <title>The Global Catalogue of Microorganisms (GCM) 10K type strain sequencing project: providing services to taxonomists for standard genome sequencing and annotation.</title>
        <authorList>
            <consortium name="The Broad Institute Genomics Platform"/>
            <consortium name="The Broad Institute Genome Sequencing Center for Infectious Disease"/>
            <person name="Wu L."/>
            <person name="Ma J."/>
        </authorList>
    </citation>
    <scope>NUCLEOTIDE SEQUENCE [LARGE SCALE GENOMIC DNA]</scope>
    <source>
        <strain evidence="4">JCM 4816</strain>
    </source>
</reference>
<dbReference type="Proteomes" id="UP001596174">
    <property type="component" value="Unassembled WGS sequence"/>
</dbReference>
<keyword evidence="1" id="KW-1133">Transmembrane helix</keyword>
<feature type="domain" description="DUF4328" evidence="2">
    <location>
        <begin position="82"/>
        <end position="238"/>
    </location>
</feature>
<protein>
    <submittedName>
        <fullName evidence="3">DUF4328 domain-containing protein</fullName>
    </submittedName>
</protein>
<evidence type="ECO:0000259" key="2">
    <source>
        <dbReference type="Pfam" id="PF14219"/>
    </source>
</evidence>
<accession>A0ABW1G7Y1</accession>
<keyword evidence="1" id="KW-0812">Transmembrane</keyword>
<evidence type="ECO:0000313" key="3">
    <source>
        <dbReference type="EMBL" id="MFC5909769.1"/>
    </source>
</evidence>
<comment type="caution">
    <text evidence="3">The sequence shown here is derived from an EMBL/GenBank/DDBJ whole genome shotgun (WGS) entry which is preliminary data.</text>
</comment>
<dbReference type="EMBL" id="JBHSQJ010000087">
    <property type="protein sequence ID" value="MFC5909769.1"/>
    <property type="molecule type" value="Genomic_DNA"/>
</dbReference>
<dbReference type="InterPro" id="IPR025565">
    <property type="entry name" value="DUF4328"/>
</dbReference>
<name>A0ABW1G7Y1_9ACTN</name>
<evidence type="ECO:0000313" key="4">
    <source>
        <dbReference type="Proteomes" id="UP001596174"/>
    </source>
</evidence>
<feature type="transmembrane region" description="Helical" evidence="1">
    <location>
        <begin position="210"/>
        <end position="233"/>
    </location>
</feature>
<feature type="transmembrane region" description="Helical" evidence="1">
    <location>
        <begin position="83"/>
        <end position="108"/>
    </location>
</feature>
<dbReference type="RefSeq" id="WP_380585863.1">
    <property type="nucleotide sequence ID" value="NZ_JBHSQJ010000087.1"/>
</dbReference>
<sequence>MLCPSCQTAAPPDATGRCSHCGYLAAPVPPPGYFPTAYVSPQAPTGIATAVQVLLGVSALFILLVMGVDIWSRGDSGSDGTAAALGLVSLLNLALYAATGICFIVWAFKSAKLSQILAPGRQPLAPGWAIGGWFIPLGNLVLPRLVLGGIWRAALPLQPEPPLRKPPTLLVTFWWLAFVGSELIDAAGTMLGAVWAGLDHATLTDSQQTAVLVVSTVGNLIRLVAAVLAVLMIRRITAMQQVRILQGPAPQFPYQPLSHL</sequence>
<dbReference type="Pfam" id="PF14219">
    <property type="entry name" value="DUF4328"/>
    <property type="match status" value="1"/>
</dbReference>